<dbReference type="Gene3D" id="3.40.50.10990">
    <property type="entry name" value="GTP cyclohydrolase II"/>
    <property type="match status" value="1"/>
</dbReference>
<feature type="binding site" evidence="9">
    <location>
        <position position="328"/>
    </location>
    <ligand>
        <name>GTP</name>
        <dbReference type="ChEBI" id="CHEBI:37565"/>
    </ligand>
</feature>
<evidence type="ECO:0000256" key="6">
    <source>
        <dbReference type="ARBA" id="ARBA00022833"/>
    </source>
</evidence>
<name>A0A4Y9EJC8_9SPHN</name>
<evidence type="ECO:0000256" key="9">
    <source>
        <dbReference type="HAMAP-Rule" id="MF_00179"/>
    </source>
</evidence>
<feature type="binding site" evidence="9">
    <location>
        <position position="323"/>
    </location>
    <ligand>
        <name>GTP</name>
        <dbReference type="ChEBI" id="CHEBI:37565"/>
    </ligand>
</feature>
<dbReference type="Pfam" id="PF00925">
    <property type="entry name" value="GTP_cyclohydro2"/>
    <property type="match status" value="1"/>
</dbReference>
<evidence type="ECO:0000256" key="7">
    <source>
        <dbReference type="ARBA" id="ARBA00023134"/>
    </source>
</evidence>
<dbReference type="NCBIfam" id="TIGR00505">
    <property type="entry name" value="ribA"/>
    <property type="match status" value="1"/>
</dbReference>
<dbReference type="EC" id="3.5.4.25" evidence="9"/>
<keyword evidence="3 9" id="KW-0479">Metal-binding</keyword>
<comment type="cofactor">
    <cofactor evidence="9">
        <name>Zn(2+)</name>
        <dbReference type="ChEBI" id="CHEBI:29105"/>
    </cofactor>
    <text evidence="9">Binds 1 zinc ion per subunit.</text>
</comment>
<evidence type="ECO:0000256" key="8">
    <source>
        <dbReference type="ARBA" id="ARBA00049295"/>
    </source>
</evidence>
<keyword evidence="6 9" id="KW-0862">Zinc</keyword>
<comment type="catalytic activity">
    <reaction evidence="8 9">
        <text>GTP + 4 H2O = 2,5-diamino-6-hydroxy-4-(5-phosphoribosylamino)-pyrimidine + formate + 2 phosphate + 3 H(+)</text>
        <dbReference type="Rhea" id="RHEA:23704"/>
        <dbReference type="ChEBI" id="CHEBI:15377"/>
        <dbReference type="ChEBI" id="CHEBI:15378"/>
        <dbReference type="ChEBI" id="CHEBI:15740"/>
        <dbReference type="ChEBI" id="CHEBI:37565"/>
        <dbReference type="ChEBI" id="CHEBI:43474"/>
        <dbReference type="ChEBI" id="CHEBI:58614"/>
        <dbReference type="EC" id="3.5.4.25"/>
    </reaction>
</comment>
<evidence type="ECO:0000259" key="10">
    <source>
        <dbReference type="Pfam" id="PF00925"/>
    </source>
</evidence>
<feature type="binding site" evidence="9">
    <location>
        <position position="241"/>
    </location>
    <ligand>
        <name>Zn(2+)</name>
        <dbReference type="ChEBI" id="CHEBI:29105"/>
        <note>catalytic</note>
    </ligand>
</feature>
<keyword evidence="2 9" id="KW-0686">Riboflavin biosynthesis</keyword>
<feature type="binding site" evidence="9">
    <location>
        <position position="239"/>
    </location>
    <ligand>
        <name>Zn(2+)</name>
        <dbReference type="ChEBI" id="CHEBI:29105"/>
        <note>catalytic</note>
    </ligand>
</feature>
<feature type="binding site" evidence="9">
    <location>
        <position position="228"/>
    </location>
    <ligand>
        <name>Zn(2+)</name>
        <dbReference type="ChEBI" id="CHEBI:29105"/>
        <note>catalytic</note>
    </ligand>
</feature>
<gene>
    <name evidence="9 11" type="primary">ribA</name>
    <name evidence="11" type="ORF">EUV02_14665</name>
</gene>
<dbReference type="Proteomes" id="UP000297737">
    <property type="component" value="Unassembled WGS sequence"/>
</dbReference>
<sequence length="368" mass="38598">MSATAKTGAQQVARAVDELRRGQPVTLTDAGAALTVLAVELADSASLAALDAGTRADLLIARPRAALLHITNQRAAEGTSVVRIARAPWMDLAASVAIADPVRDLDSPFKGPFRAVELGDQANAAAAAIRLAKAGGLLPALFAVDGERGDALTVNVDAVLGYVRAESLKLVTRARLPLDGAPDTEVVAFRPLEGGPEHLALVIGPVFASDRAAGEPAPPVLTRLHSACLTGDVLGSLKCDCGPQLRAAIAAIADAGGGILLYLQQEGRGIGLINKLRAYALQDQGFDTVDANLRLGFESDERDFELAARMLALLGVDRIRLLTNNPDKVAALTERGISVTERVEHKMPPNPHNVAYLATKRDRSGHLL</sequence>
<dbReference type="HAMAP" id="MF_00179">
    <property type="entry name" value="RibA"/>
    <property type="match status" value="1"/>
</dbReference>
<dbReference type="InterPro" id="IPR000926">
    <property type="entry name" value="RibA"/>
</dbReference>
<dbReference type="GO" id="GO:0005829">
    <property type="term" value="C:cytosol"/>
    <property type="evidence" value="ECO:0007669"/>
    <property type="project" value="TreeGrafter"/>
</dbReference>
<protein>
    <recommendedName>
        <fullName evidence="9">GTP cyclohydrolase-2</fullName>
        <ecNumber evidence="9">3.5.4.25</ecNumber>
    </recommendedName>
    <alternativeName>
        <fullName evidence="9">GTP cyclohydrolase II</fullName>
    </alternativeName>
</protein>
<dbReference type="SUPFAM" id="SSF142695">
    <property type="entry name" value="RibA-like"/>
    <property type="match status" value="1"/>
</dbReference>
<keyword evidence="4 9" id="KW-0547">Nucleotide-binding</keyword>
<dbReference type="FunFam" id="3.40.50.10990:FF:000002">
    <property type="entry name" value="GTP cyclohydrolase-2"/>
    <property type="match status" value="1"/>
</dbReference>
<dbReference type="RefSeq" id="WP_135247057.1">
    <property type="nucleotide sequence ID" value="NZ_SIHO01000004.1"/>
</dbReference>
<dbReference type="InterPro" id="IPR036144">
    <property type="entry name" value="RibA-like_sf"/>
</dbReference>
<comment type="similarity">
    <text evidence="9">Belongs to the GTP cyclohydrolase II family.</text>
</comment>
<dbReference type="PANTHER" id="PTHR21327:SF18">
    <property type="entry name" value="3,4-DIHYDROXY-2-BUTANONE 4-PHOSPHATE SYNTHASE"/>
    <property type="match status" value="1"/>
</dbReference>
<dbReference type="AlphaFoldDB" id="A0A4Y9EJC8"/>
<dbReference type="PANTHER" id="PTHR21327">
    <property type="entry name" value="GTP CYCLOHYDROLASE II-RELATED"/>
    <property type="match status" value="1"/>
</dbReference>
<feature type="active site" description="Nucleophile" evidence="9">
    <location>
        <position position="302"/>
    </location>
</feature>
<reference evidence="11 12" key="1">
    <citation type="submission" date="2019-02" db="EMBL/GenBank/DDBJ databases">
        <title>Polymorphobacter sp. isolated from the lake at the Tibet of China.</title>
        <authorList>
            <person name="Li A."/>
        </authorList>
    </citation>
    <scope>NUCLEOTIDE SEQUENCE [LARGE SCALE GENOMIC DNA]</scope>
    <source>
        <strain evidence="11 12">DJ1R-1</strain>
    </source>
</reference>
<keyword evidence="12" id="KW-1185">Reference proteome</keyword>
<evidence type="ECO:0000256" key="3">
    <source>
        <dbReference type="ARBA" id="ARBA00022723"/>
    </source>
</evidence>
<evidence type="ECO:0000256" key="1">
    <source>
        <dbReference type="ARBA" id="ARBA00004853"/>
    </source>
</evidence>
<evidence type="ECO:0000256" key="4">
    <source>
        <dbReference type="ARBA" id="ARBA00022741"/>
    </source>
</evidence>
<evidence type="ECO:0000256" key="2">
    <source>
        <dbReference type="ARBA" id="ARBA00022619"/>
    </source>
</evidence>
<feature type="binding site" evidence="9">
    <location>
        <position position="244"/>
    </location>
    <ligand>
        <name>GTP</name>
        <dbReference type="ChEBI" id="CHEBI:37565"/>
    </ligand>
</feature>
<keyword evidence="5 9" id="KW-0378">Hydrolase</keyword>
<comment type="pathway">
    <text evidence="1 9">Cofactor biosynthesis; riboflavin biosynthesis; 5-amino-6-(D-ribitylamino)uracil from GTP: step 1/4.</text>
</comment>
<feature type="active site" description="Proton acceptor" evidence="9">
    <location>
        <position position="300"/>
    </location>
</feature>
<evidence type="ECO:0000313" key="11">
    <source>
        <dbReference type="EMBL" id="TFU00297.1"/>
    </source>
</evidence>
<feature type="binding site" evidence="9">
    <location>
        <position position="288"/>
    </location>
    <ligand>
        <name>GTP</name>
        <dbReference type="ChEBI" id="CHEBI:37565"/>
    </ligand>
</feature>
<dbReference type="CDD" id="cd00641">
    <property type="entry name" value="GTP_cyclohydro2"/>
    <property type="match status" value="1"/>
</dbReference>
<dbReference type="GO" id="GO:0003935">
    <property type="term" value="F:GTP cyclohydrolase II activity"/>
    <property type="evidence" value="ECO:0007669"/>
    <property type="project" value="UniProtKB-UniRule"/>
</dbReference>
<dbReference type="UniPathway" id="UPA00275">
    <property type="reaction ID" value="UER00400"/>
</dbReference>
<comment type="caution">
    <text evidence="11">The sequence shown here is derived from an EMBL/GenBank/DDBJ whole genome shotgun (WGS) entry which is preliminary data.</text>
</comment>
<organism evidence="11 12">
    <name type="scientific">Glacieibacterium arshaanense</name>
    <dbReference type="NCBI Taxonomy" id="2511025"/>
    <lineage>
        <taxon>Bacteria</taxon>
        <taxon>Pseudomonadati</taxon>
        <taxon>Pseudomonadota</taxon>
        <taxon>Alphaproteobacteria</taxon>
        <taxon>Sphingomonadales</taxon>
        <taxon>Sphingosinicellaceae</taxon>
        <taxon>Glacieibacterium</taxon>
    </lineage>
</organism>
<dbReference type="OrthoDB" id="9793111at2"/>
<dbReference type="GO" id="GO:0009231">
    <property type="term" value="P:riboflavin biosynthetic process"/>
    <property type="evidence" value="ECO:0007669"/>
    <property type="project" value="UniProtKB-UniRule"/>
</dbReference>
<evidence type="ECO:0000313" key="12">
    <source>
        <dbReference type="Proteomes" id="UP000297737"/>
    </source>
</evidence>
<dbReference type="GO" id="GO:0008270">
    <property type="term" value="F:zinc ion binding"/>
    <property type="evidence" value="ECO:0007669"/>
    <property type="project" value="UniProtKB-UniRule"/>
</dbReference>
<evidence type="ECO:0000256" key="5">
    <source>
        <dbReference type="ARBA" id="ARBA00022801"/>
    </source>
</evidence>
<keyword evidence="7 9" id="KW-0342">GTP-binding</keyword>
<dbReference type="EMBL" id="SIHO01000004">
    <property type="protein sequence ID" value="TFU00297.1"/>
    <property type="molecule type" value="Genomic_DNA"/>
</dbReference>
<proteinExistence type="inferred from homology"/>
<dbReference type="InterPro" id="IPR032677">
    <property type="entry name" value="GTP_cyclohydro_II"/>
</dbReference>
<dbReference type="GO" id="GO:0005525">
    <property type="term" value="F:GTP binding"/>
    <property type="evidence" value="ECO:0007669"/>
    <property type="project" value="UniProtKB-KW"/>
</dbReference>
<accession>A0A4Y9EJC8</accession>
<feature type="binding site" evidence="9">
    <location>
        <begin position="266"/>
        <end position="268"/>
    </location>
    <ligand>
        <name>GTP</name>
        <dbReference type="ChEBI" id="CHEBI:37565"/>
    </ligand>
</feature>
<feature type="binding site" evidence="9">
    <location>
        <begin position="223"/>
        <end position="227"/>
    </location>
    <ligand>
        <name>GTP</name>
        <dbReference type="ChEBI" id="CHEBI:37565"/>
    </ligand>
</feature>
<comment type="function">
    <text evidence="9">Catalyzes the conversion of GTP to 2,5-diamino-6-ribosylamino-4(3H)-pyrimidinone 5'-phosphate (DARP), formate and pyrophosphate.</text>
</comment>
<dbReference type="NCBIfam" id="NF001591">
    <property type="entry name" value="PRK00393.1"/>
    <property type="match status" value="1"/>
</dbReference>
<feature type="domain" description="GTP cyclohydrolase II" evidence="10">
    <location>
        <begin position="173"/>
        <end position="343"/>
    </location>
</feature>